<feature type="domain" description="Peptidase M1 membrane alanine aminopeptidase" evidence="23">
    <location>
        <begin position="302"/>
        <end position="524"/>
    </location>
</feature>
<evidence type="ECO:0000313" key="27">
    <source>
        <dbReference type="Proteomes" id="UP001160148"/>
    </source>
</evidence>
<keyword evidence="10 22" id="KW-0732">Signal</keyword>
<keyword evidence="12 20" id="KW-0862">Zinc</keyword>
<evidence type="ECO:0000256" key="19">
    <source>
        <dbReference type="PIRSR" id="PIRSR634016-1"/>
    </source>
</evidence>
<keyword evidence="9 20" id="KW-0479">Metal-binding</keyword>
<evidence type="ECO:0000256" key="3">
    <source>
        <dbReference type="ARBA" id="ARBA00010136"/>
    </source>
</evidence>
<dbReference type="InterPro" id="IPR042097">
    <property type="entry name" value="Aminopeptidase_N-like_N_sf"/>
</dbReference>
<evidence type="ECO:0000259" key="25">
    <source>
        <dbReference type="Pfam" id="PF17900"/>
    </source>
</evidence>
<dbReference type="Gene3D" id="2.60.40.1730">
    <property type="entry name" value="tricorn interacting facor f3 domain"/>
    <property type="match status" value="1"/>
</dbReference>
<keyword evidence="4" id="KW-0031">Aminopeptidase</keyword>
<evidence type="ECO:0000256" key="4">
    <source>
        <dbReference type="ARBA" id="ARBA00022438"/>
    </source>
</evidence>
<gene>
    <name evidence="26" type="ORF">MEUPH1_LOCUS1029</name>
</gene>
<feature type="chain" id="PRO_5043393052" description="Aminopeptidase" evidence="22">
    <location>
        <begin position="19"/>
        <end position="1012"/>
    </location>
</feature>
<feature type="domain" description="Aminopeptidase N-like N-terminal" evidence="25">
    <location>
        <begin position="82"/>
        <end position="270"/>
    </location>
</feature>
<organism evidence="26 27">
    <name type="scientific">Macrosiphum euphorbiae</name>
    <name type="common">potato aphid</name>
    <dbReference type="NCBI Taxonomy" id="13131"/>
    <lineage>
        <taxon>Eukaryota</taxon>
        <taxon>Metazoa</taxon>
        <taxon>Ecdysozoa</taxon>
        <taxon>Arthropoda</taxon>
        <taxon>Hexapoda</taxon>
        <taxon>Insecta</taxon>
        <taxon>Pterygota</taxon>
        <taxon>Neoptera</taxon>
        <taxon>Paraneoptera</taxon>
        <taxon>Hemiptera</taxon>
        <taxon>Sternorrhyncha</taxon>
        <taxon>Aphidomorpha</taxon>
        <taxon>Aphidoidea</taxon>
        <taxon>Aphididae</taxon>
        <taxon>Macrosiphini</taxon>
        <taxon>Macrosiphum</taxon>
    </lineage>
</organism>
<evidence type="ECO:0000256" key="8">
    <source>
        <dbReference type="ARBA" id="ARBA00022692"/>
    </source>
</evidence>
<evidence type="ECO:0000256" key="12">
    <source>
        <dbReference type="ARBA" id="ARBA00022833"/>
    </source>
</evidence>
<dbReference type="Gene3D" id="1.10.390.10">
    <property type="entry name" value="Neutral Protease Domain 2"/>
    <property type="match status" value="1"/>
</dbReference>
<dbReference type="Pfam" id="PF17900">
    <property type="entry name" value="Peptidase_M1_N"/>
    <property type="match status" value="1"/>
</dbReference>
<dbReference type="InterPro" id="IPR001930">
    <property type="entry name" value="Peptidase_M1"/>
</dbReference>
<dbReference type="Gene3D" id="2.60.40.1910">
    <property type="match status" value="1"/>
</dbReference>
<keyword evidence="16" id="KW-0472">Membrane</keyword>
<dbReference type="SUPFAM" id="SSF55486">
    <property type="entry name" value="Metalloproteases ('zincins'), catalytic domain"/>
    <property type="match status" value="1"/>
</dbReference>
<dbReference type="GO" id="GO:0005737">
    <property type="term" value="C:cytoplasm"/>
    <property type="evidence" value="ECO:0007669"/>
    <property type="project" value="TreeGrafter"/>
</dbReference>
<evidence type="ECO:0000256" key="1">
    <source>
        <dbReference type="ARBA" id="ARBA00004606"/>
    </source>
</evidence>
<dbReference type="PANTHER" id="PTHR11533:SF290">
    <property type="entry name" value="AMINOPEPTIDASE"/>
    <property type="match status" value="1"/>
</dbReference>
<dbReference type="InterPro" id="IPR024571">
    <property type="entry name" value="ERAP1-like_C_dom"/>
</dbReference>
<dbReference type="PANTHER" id="PTHR11533">
    <property type="entry name" value="PROTEASE M1 ZINC METALLOPROTEASE"/>
    <property type="match status" value="1"/>
</dbReference>
<dbReference type="GO" id="GO:0005886">
    <property type="term" value="C:plasma membrane"/>
    <property type="evidence" value="ECO:0007669"/>
    <property type="project" value="UniProtKB-SubCell"/>
</dbReference>
<evidence type="ECO:0000256" key="11">
    <source>
        <dbReference type="ARBA" id="ARBA00022801"/>
    </source>
</evidence>
<evidence type="ECO:0000256" key="15">
    <source>
        <dbReference type="ARBA" id="ARBA00023049"/>
    </source>
</evidence>
<evidence type="ECO:0000256" key="13">
    <source>
        <dbReference type="ARBA" id="ARBA00022968"/>
    </source>
</evidence>
<reference evidence="26 27" key="1">
    <citation type="submission" date="2023-01" db="EMBL/GenBank/DDBJ databases">
        <authorList>
            <person name="Whitehead M."/>
        </authorList>
    </citation>
    <scope>NUCLEOTIDE SEQUENCE [LARGE SCALE GENOMIC DNA]</scope>
</reference>
<dbReference type="GO" id="GO:0042277">
    <property type="term" value="F:peptide binding"/>
    <property type="evidence" value="ECO:0007669"/>
    <property type="project" value="TreeGrafter"/>
</dbReference>
<dbReference type="GO" id="GO:0070006">
    <property type="term" value="F:metalloaminopeptidase activity"/>
    <property type="evidence" value="ECO:0007669"/>
    <property type="project" value="TreeGrafter"/>
</dbReference>
<evidence type="ECO:0000256" key="18">
    <source>
        <dbReference type="ARBA" id="ARBA00023288"/>
    </source>
</evidence>
<proteinExistence type="inferred from homology"/>
<feature type="binding site" evidence="20">
    <location>
        <position position="375"/>
    </location>
    <ligand>
        <name>Zn(2+)</name>
        <dbReference type="ChEBI" id="CHEBI:29105"/>
        <note>catalytic</note>
    </ligand>
</feature>
<evidence type="ECO:0000256" key="2">
    <source>
        <dbReference type="ARBA" id="ARBA00004609"/>
    </source>
</evidence>
<keyword evidence="11" id="KW-0378">Hydrolase</keyword>
<dbReference type="SUPFAM" id="SSF63737">
    <property type="entry name" value="Leukotriene A4 hydrolase N-terminal domain"/>
    <property type="match status" value="1"/>
</dbReference>
<dbReference type="PRINTS" id="PR00756">
    <property type="entry name" value="ALADIPTASE"/>
</dbReference>
<evidence type="ECO:0000256" key="5">
    <source>
        <dbReference type="ARBA" id="ARBA00022475"/>
    </source>
</evidence>
<keyword evidence="15" id="KW-0482">Metalloprotease</keyword>
<feature type="domain" description="ERAP1-like C-terminal" evidence="24">
    <location>
        <begin position="603"/>
        <end position="913"/>
    </location>
</feature>
<dbReference type="InterPro" id="IPR014782">
    <property type="entry name" value="Peptidase_M1_dom"/>
</dbReference>
<sequence length="1012" mass="114493">MARYAFVTFVLFFVTVVPRHRRDAAGQSNDFSASYYLNVADGFKAAAAGGFDAAAALATNDSSAATNGTAGAVYRLPGGVTPVSYTLRVDTDLDRLSYSGSVEIAIVASVSPKLCRIVLNAKDVRVTGVRVSDLNTGDPLPVIDWQLVDGDEQLTVMVGGWCLIPTRYYVVAVDFQAPLRDDMSGYYKSSYREGNITKWLAVTKFEPTHARKAFPCFDEPALKAPFTVSIKRRFDQISLSNMPLSNSSKIQHTDMFWDHYQETPPMSTYLVAFFVGEFYAMRTRNIGIYTHKSYVKQAEYIADESPKLLKAMEEFTGVDYTLPKLDLLAIPDFAAGAMENWGLNTYRERLLLLSENSRTKIKEFVTTVVQHELSHQWFGDLVTCAWWDYLWLNEGFATFFEYFATKMVEPDWRLEDVFVYEVHQLALDADQSPMHAISGSVETPEQIQSMFDDISYSKAGAVLRMLQYVVTEDNFKRALNLYLTKNEFKAATPEELWDAIENVLYDAEYDLGGNVTVTEFMRSWTEQAGYPLVEVVKENDAFVITQKRFLVHGSNDSTDDDVTKWIIGLTYTTQNRKDFNGVLPKIWLLENKTILTDQEGTGWYIFNLQSVGFFRVNYEEENWNALIGQLNNDCKEIHVLNRAQLIDDAFNLAKANQVDYALVLRLSEYLKNEDDPIPWYSVQNGFAYLMNRMRRCPNGYKKLKAYVGYLAGLIYAKTEDLVVNHNSTDHTVNTGWNAFSSWACRLDNEPCTKSALSYFRKWRRGKNIPSDIRDAAFCVGVKHGDLEVWNSVLEVYVRSESASDRQSAQLALACSKDQIQLSKYLDFMFEGYNGPILPQDFRVIYRTLASTPQGISALIEFLTTKLDRIVNELINGEQVATSIYSLLASRVAGDEEIQKIDNLRKNPSVPERLRRKFDASYRSRVYGNLAWFTAHHSTIGEWSSAAVLRLGLSENPGIHHSTGNSTGRDPSETWSNDTSSATSWSLEVSAFTWVLAALCLCPTQHLSLLLSQ</sequence>
<evidence type="ECO:0000256" key="9">
    <source>
        <dbReference type="ARBA" id="ARBA00022723"/>
    </source>
</evidence>
<dbReference type="Proteomes" id="UP001160148">
    <property type="component" value="Unassembled WGS sequence"/>
</dbReference>
<dbReference type="Pfam" id="PF11838">
    <property type="entry name" value="ERAP1_C"/>
    <property type="match status" value="1"/>
</dbReference>
<dbReference type="InterPro" id="IPR027268">
    <property type="entry name" value="Peptidase_M4/M1_CTD_sf"/>
</dbReference>
<evidence type="ECO:0000256" key="16">
    <source>
        <dbReference type="ARBA" id="ARBA00023136"/>
    </source>
</evidence>
<feature type="active site" description="Proton acceptor" evidence="19">
    <location>
        <position position="372"/>
    </location>
</feature>
<dbReference type="FunFam" id="2.60.40.1730:FF:000001">
    <property type="entry name" value="Leucyl-cystinyl aminopeptidase"/>
    <property type="match status" value="1"/>
</dbReference>
<evidence type="ECO:0000256" key="6">
    <source>
        <dbReference type="ARBA" id="ARBA00022622"/>
    </source>
</evidence>
<evidence type="ECO:0000256" key="20">
    <source>
        <dbReference type="PIRSR" id="PIRSR634016-3"/>
    </source>
</evidence>
<dbReference type="FunFam" id="1.10.390.10:FF:000013">
    <property type="entry name" value="Aminopeptidase N"/>
    <property type="match status" value="1"/>
</dbReference>
<evidence type="ECO:0000256" key="21">
    <source>
        <dbReference type="PIRSR" id="PIRSR634016-4"/>
    </source>
</evidence>
<dbReference type="InterPro" id="IPR050344">
    <property type="entry name" value="Peptidase_M1_aminopeptidases"/>
</dbReference>
<protein>
    <recommendedName>
        <fullName evidence="28">Aminopeptidase</fullName>
    </recommendedName>
</protein>
<name>A0AAV0VHW7_9HEMI</name>
<keyword evidence="17" id="KW-0325">Glycoprotein</keyword>
<dbReference type="InterPro" id="IPR045357">
    <property type="entry name" value="Aminopeptidase_N-like_N"/>
</dbReference>
<keyword evidence="14" id="KW-1133">Transmembrane helix</keyword>
<feature type="signal peptide" evidence="22">
    <location>
        <begin position="1"/>
        <end position="18"/>
    </location>
</feature>
<dbReference type="GO" id="GO:0005615">
    <property type="term" value="C:extracellular space"/>
    <property type="evidence" value="ECO:0007669"/>
    <property type="project" value="TreeGrafter"/>
</dbReference>
<comment type="cofactor">
    <cofactor evidence="20">
        <name>Zn(2+)</name>
        <dbReference type="ChEBI" id="CHEBI:29105"/>
    </cofactor>
    <text evidence="20">Binds 1 zinc ion per subunit.</text>
</comment>
<keyword evidence="8" id="KW-0812">Transmembrane</keyword>
<evidence type="ECO:0000313" key="26">
    <source>
        <dbReference type="EMBL" id="CAI6343814.1"/>
    </source>
</evidence>
<evidence type="ECO:0008006" key="28">
    <source>
        <dbReference type="Google" id="ProtNLM"/>
    </source>
</evidence>
<keyword evidence="18" id="KW-0449">Lipoprotein</keyword>
<keyword evidence="27" id="KW-1185">Reference proteome</keyword>
<dbReference type="GO" id="GO:0008270">
    <property type="term" value="F:zinc ion binding"/>
    <property type="evidence" value="ECO:0007669"/>
    <property type="project" value="InterPro"/>
</dbReference>
<evidence type="ECO:0000256" key="10">
    <source>
        <dbReference type="ARBA" id="ARBA00022729"/>
    </source>
</evidence>
<comment type="subcellular location">
    <subcellularLocation>
        <location evidence="2">Cell membrane</location>
        <topology evidence="2">Lipid-anchor</topology>
        <topology evidence="2">GPI-anchor</topology>
    </subcellularLocation>
    <subcellularLocation>
        <location evidence="1">Membrane</location>
        <topology evidence="1">Single-pass type II membrane protein</topology>
    </subcellularLocation>
</comment>
<evidence type="ECO:0000256" key="7">
    <source>
        <dbReference type="ARBA" id="ARBA00022670"/>
    </source>
</evidence>
<dbReference type="GO" id="GO:0098552">
    <property type="term" value="C:side of membrane"/>
    <property type="evidence" value="ECO:0007669"/>
    <property type="project" value="UniProtKB-KW"/>
</dbReference>
<dbReference type="Gene3D" id="1.25.50.20">
    <property type="match status" value="1"/>
</dbReference>
<evidence type="ECO:0000256" key="22">
    <source>
        <dbReference type="SAM" id="SignalP"/>
    </source>
</evidence>
<evidence type="ECO:0000259" key="23">
    <source>
        <dbReference type="Pfam" id="PF01433"/>
    </source>
</evidence>
<feature type="binding site" evidence="20">
    <location>
        <position position="394"/>
    </location>
    <ligand>
        <name>Zn(2+)</name>
        <dbReference type="ChEBI" id="CHEBI:29105"/>
        <note>catalytic</note>
    </ligand>
</feature>
<dbReference type="AlphaFoldDB" id="A0AAV0VHW7"/>
<comment type="similarity">
    <text evidence="3">Belongs to the peptidase M1 family.</text>
</comment>
<keyword evidence="13" id="KW-0735">Signal-anchor</keyword>
<keyword evidence="5" id="KW-1003">Cell membrane</keyword>
<dbReference type="InterPro" id="IPR034016">
    <property type="entry name" value="M1_APN-typ"/>
</dbReference>
<evidence type="ECO:0000256" key="17">
    <source>
        <dbReference type="ARBA" id="ARBA00023180"/>
    </source>
</evidence>
<comment type="caution">
    <text evidence="26">The sequence shown here is derived from an EMBL/GenBank/DDBJ whole genome shotgun (WGS) entry which is preliminary data.</text>
</comment>
<dbReference type="EMBL" id="CARXXK010000001">
    <property type="protein sequence ID" value="CAI6343814.1"/>
    <property type="molecule type" value="Genomic_DNA"/>
</dbReference>
<keyword evidence="6" id="KW-0336">GPI-anchor</keyword>
<dbReference type="GO" id="GO:0043171">
    <property type="term" value="P:peptide catabolic process"/>
    <property type="evidence" value="ECO:0007669"/>
    <property type="project" value="TreeGrafter"/>
</dbReference>
<evidence type="ECO:0000259" key="24">
    <source>
        <dbReference type="Pfam" id="PF11838"/>
    </source>
</evidence>
<dbReference type="GO" id="GO:0006508">
    <property type="term" value="P:proteolysis"/>
    <property type="evidence" value="ECO:0007669"/>
    <property type="project" value="UniProtKB-KW"/>
</dbReference>
<dbReference type="FunFam" id="2.60.40.1910:FF:000008">
    <property type="entry name" value="Aminopeptidase"/>
    <property type="match status" value="1"/>
</dbReference>
<feature type="binding site" evidence="20">
    <location>
        <position position="371"/>
    </location>
    <ligand>
        <name>Zn(2+)</name>
        <dbReference type="ChEBI" id="CHEBI:29105"/>
        <note>catalytic</note>
    </ligand>
</feature>
<feature type="site" description="Transition state stabilizer" evidence="21">
    <location>
        <position position="456"/>
    </location>
</feature>
<evidence type="ECO:0000256" key="14">
    <source>
        <dbReference type="ARBA" id="ARBA00022989"/>
    </source>
</evidence>
<dbReference type="CDD" id="cd09601">
    <property type="entry name" value="M1_APN-Q_like"/>
    <property type="match status" value="1"/>
</dbReference>
<dbReference type="Pfam" id="PF01433">
    <property type="entry name" value="Peptidase_M1"/>
    <property type="match status" value="1"/>
</dbReference>
<keyword evidence="7" id="KW-0645">Protease</keyword>
<accession>A0AAV0VHW7</accession>